<evidence type="ECO:0000313" key="3">
    <source>
        <dbReference type="EMBL" id="MCF2529441.1"/>
    </source>
</evidence>
<dbReference type="PANTHER" id="PTHR40758:SF1">
    <property type="entry name" value="CONSERVED PROTEIN"/>
    <property type="match status" value="1"/>
</dbReference>
<reference evidence="3" key="1">
    <citation type="submission" date="2022-01" db="EMBL/GenBank/DDBJ databases">
        <title>Genome-Based Taxonomic Classification of the Phylum Actinobacteria.</title>
        <authorList>
            <person name="Gao Y."/>
        </authorList>
    </citation>
    <scope>NUCLEOTIDE SEQUENCE</scope>
    <source>
        <strain evidence="3">KLBMP 8922</strain>
    </source>
</reference>
<dbReference type="Pfam" id="PF07398">
    <property type="entry name" value="MDMPI_C"/>
    <property type="match status" value="1"/>
</dbReference>
<organism evidence="3 4">
    <name type="scientific">Yinghuangia soli</name>
    <dbReference type="NCBI Taxonomy" id="2908204"/>
    <lineage>
        <taxon>Bacteria</taxon>
        <taxon>Bacillati</taxon>
        <taxon>Actinomycetota</taxon>
        <taxon>Actinomycetes</taxon>
        <taxon>Kitasatosporales</taxon>
        <taxon>Streptomycetaceae</taxon>
        <taxon>Yinghuangia</taxon>
    </lineage>
</organism>
<dbReference type="InterPro" id="IPR034660">
    <property type="entry name" value="DinB/YfiT-like"/>
</dbReference>
<dbReference type="RefSeq" id="WP_235053744.1">
    <property type="nucleotide sequence ID" value="NZ_JAKFHA010000011.1"/>
</dbReference>
<feature type="domain" description="MDMPI C-terminal" evidence="1">
    <location>
        <begin position="138"/>
        <end position="230"/>
    </location>
</feature>
<accession>A0AA41U1B0</accession>
<keyword evidence="4" id="KW-1185">Reference proteome</keyword>
<dbReference type="InterPro" id="IPR010872">
    <property type="entry name" value="MDMPI_C-term_domain"/>
</dbReference>
<dbReference type="PANTHER" id="PTHR40758">
    <property type="entry name" value="CONSERVED PROTEIN"/>
    <property type="match status" value="1"/>
</dbReference>
<evidence type="ECO:0000313" key="4">
    <source>
        <dbReference type="Proteomes" id="UP001165378"/>
    </source>
</evidence>
<dbReference type="GO" id="GO:0046872">
    <property type="term" value="F:metal ion binding"/>
    <property type="evidence" value="ECO:0007669"/>
    <property type="project" value="InterPro"/>
</dbReference>
<dbReference type="GO" id="GO:0016853">
    <property type="term" value="F:isomerase activity"/>
    <property type="evidence" value="ECO:0007669"/>
    <property type="project" value="UniProtKB-KW"/>
</dbReference>
<dbReference type="AlphaFoldDB" id="A0AA41U1B0"/>
<dbReference type="NCBIfam" id="TIGR03083">
    <property type="entry name" value="maleylpyruvate isomerase family mycothiol-dependent enzyme"/>
    <property type="match status" value="1"/>
</dbReference>
<dbReference type="Proteomes" id="UP001165378">
    <property type="component" value="Unassembled WGS sequence"/>
</dbReference>
<gene>
    <name evidence="3" type="ORF">LZ495_19780</name>
</gene>
<name>A0AA41U1B0_9ACTN</name>
<dbReference type="SUPFAM" id="SSF109854">
    <property type="entry name" value="DinB/YfiT-like putative metalloenzymes"/>
    <property type="match status" value="1"/>
</dbReference>
<sequence length="241" mass="26231">MDYVRFQHLFHKEGVRLAESAATGLDTPVPSCPGWTVADLVGHTGSVYLTAAEWLKAGHRPEPNQGAPAPKNDVLAWYGEALTALRAELARRDPLTPGFEDDGDGAVGFWYRRLAHEAAMHRTDVEMALGTPGPIDLDLAVDGIDEALRVLLPLRYDAAGPDAAVGRTVGVHCHQHDWRLTLHRDAVEVSRSPGFTDASVRGEPGDLLLYLWGRRPGTVVSRTGDTTVLAAFRRRLALSMV</sequence>
<dbReference type="InterPro" id="IPR024344">
    <property type="entry name" value="MDMPI_metal-binding"/>
</dbReference>
<keyword evidence="3" id="KW-0413">Isomerase</keyword>
<proteinExistence type="predicted"/>
<dbReference type="GO" id="GO:0005886">
    <property type="term" value="C:plasma membrane"/>
    <property type="evidence" value="ECO:0007669"/>
    <property type="project" value="TreeGrafter"/>
</dbReference>
<dbReference type="InterPro" id="IPR017517">
    <property type="entry name" value="Maleyloyr_isom"/>
</dbReference>
<dbReference type="Pfam" id="PF11716">
    <property type="entry name" value="MDMPI_N"/>
    <property type="match status" value="1"/>
</dbReference>
<protein>
    <submittedName>
        <fullName evidence="3">Maleylpyruvate isomerase family mycothiol-dependent enzyme</fullName>
    </submittedName>
</protein>
<comment type="caution">
    <text evidence="3">The sequence shown here is derived from an EMBL/GenBank/DDBJ whole genome shotgun (WGS) entry which is preliminary data.</text>
</comment>
<evidence type="ECO:0000259" key="2">
    <source>
        <dbReference type="Pfam" id="PF11716"/>
    </source>
</evidence>
<dbReference type="EMBL" id="JAKFHA010000011">
    <property type="protein sequence ID" value="MCF2529441.1"/>
    <property type="molecule type" value="Genomic_DNA"/>
</dbReference>
<feature type="domain" description="Mycothiol-dependent maleylpyruvate isomerase metal-binding" evidence="2">
    <location>
        <begin position="16"/>
        <end position="125"/>
    </location>
</feature>
<evidence type="ECO:0000259" key="1">
    <source>
        <dbReference type="Pfam" id="PF07398"/>
    </source>
</evidence>